<dbReference type="Proteomes" id="UP000192772">
    <property type="component" value="Unassembled WGS sequence"/>
</dbReference>
<evidence type="ECO:0000313" key="2">
    <source>
        <dbReference type="EMBL" id="ORA64789.1"/>
    </source>
</evidence>
<protein>
    <submittedName>
        <fullName evidence="2">ABC transporter permease</fullName>
    </submittedName>
</protein>
<organism evidence="2 3">
    <name type="scientific">Mycolicibacterium elephantis</name>
    <dbReference type="NCBI Taxonomy" id="81858"/>
    <lineage>
        <taxon>Bacteria</taxon>
        <taxon>Bacillati</taxon>
        <taxon>Actinomycetota</taxon>
        <taxon>Actinomycetes</taxon>
        <taxon>Mycobacteriales</taxon>
        <taxon>Mycobacteriaceae</taxon>
        <taxon>Mycolicibacterium</taxon>
    </lineage>
</organism>
<dbReference type="STRING" id="81858.BST23_15995"/>
<dbReference type="EMBL" id="MVHP01000018">
    <property type="protein sequence ID" value="ORA64789.1"/>
    <property type="molecule type" value="Genomic_DNA"/>
</dbReference>
<feature type="transmembrane region" description="Helical" evidence="1">
    <location>
        <begin position="170"/>
        <end position="199"/>
    </location>
</feature>
<comment type="caution">
    <text evidence="2">The sequence shown here is derived from an EMBL/GenBank/DDBJ whole genome shotgun (WGS) entry which is preliminary data.</text>
</comment>
<feature type="transmembrane region" description="Helical" evidence="1">
    <location>
        <begin position="220"/>
        <end position="240"/>
    </location>
</feature>
<dbReference type="GO" id="GO:0043190">
    <property type="term" value="C:ATP-binding cassette (ABC) transporter complex"/>
    <property type="evidence" value="ECO:0007669"/>
    <property type="project" value="InterPro"/>
</dbReference>
<dbReference type="InterPro" id="IPR030802">
    <property type="entry name" value="Permease_MalE"/>
</dbReference>
<reference evidence="2 3" key="1">
    <citation type="submission" date="2017-02" db="EMBL/GenBank/DDBJ databases">
        <title>The new phylogeny of genus Mycobacterium.</title>
        <authorList>
            <person name="Tortoli E."/>
            <person name="Trovato A."/>
            <person name="Cirillo D.M."/>
        </authorList>
    </citation>
    <scope>NUCLEOTIDE SEQUENCE [LARGE SCALE GENOMIC DNA]</scope>
    <source>
        <strain evidence="2 3">FI-09383</strain>
    </source>
</reference>
<keyword evidence="1" id="KW-1133">Transmembrane helix</keyword>
<dbReference type="Pfam" id="PF02405">
    <property type="entry name" value="MlaE"/>
    <property type="match status" value="1"/>
</dbReference>
<name>A0A0M2ZMD9_9MYCO</name>
<dbReference type="GO" id="GO:0005548">
    <property type="term" value="F:phospholipid transporter activity"/>
    <property type="evidence" value="ECO:0007669"/>
    <property type="project" value="TreeGrafter"/>
</dbReference>
<dbReference type="AlphaFoldDB" id="A0A0M2ZMD9"/>
<keyword evidence="1" id="KW-0812">Transmembrane</keyword>
<sequence>MARVSMPSRHRPRVLRGPWWAVERGDALIQRLGHQVSFLLQVIAAIPHTLKHYRHQTGVLLVDVMWGNGSVIVGGGTIGVLVLMGAAVGASVGIEGYDALDMVGMGPLTGFISAYANTREMAPMIAGIGFAAQAGCRMTAEIGAMRISEEIDALEALGIRSIPFVVTTRVLAGMVTIVPLYVVTLVLSYVSCALVVNVLHGQSSGTYYHYFNSFIQPSDVVFSVLKALIFVTLIIAIHGYQGYYAGGGPEGVGRASGRAIRASIVTVVAADMVLTLLFWGDSAGIRISG</sequence>
<accession>A0A1A0QT50</accession>
<dbReference type="PANTHER" id="PTHR30188:SF13">
    <property type="entry name" value="CONSERVED HYPOTHETICAL INTEGRAL MEMBRANE PROTEIN YRBE3B"/>
    <property type="match status" value="1"/>
</dbReference>
<accession>A0A0M2ZMD9</accession>
<evidence type="ECO:0000256" key="1">
    <source>
        <dbReference type="SAM" id="Phobius"/>
    </source>
</evidence>
<keyword evidence="1" id="KW-0472">Membrane</keyword>
<proteinExistence type="predicted"/>
<feature type="transmembrane region" description="Helical" evidence="1">
    <location>
        <begin position="260"/>
        <end position="279"/>
    </location>
</feature>
<feature type="transmembrane region" description="Helical" evidence="1">
    <location>
        <begin position="71"/>
        <end position="94"/>
    </location>
</feature>
<dbReference type="OrthoDB" id="3745645at2"/>
<dbReference type="PANTHER" id="PTHR30188">
    <property type="entry name" value="ABC TRANSPORTER PERMEASE PROTEIN-RELATED"/>
    <property type="match status" value="1"/>
</dbReference>
<gene>
    <name evidence="2" type="ORF">BST23_15995</name>
</gene>
<dbReference type="RefSeq" id="WP_046750013.1">
    <property type="nucleotide sequence ID" value="NZ_LBNO01000001.1"/>
</dbReference>
<evidence type="ECO:0000313" key="3">
    <source>
        <dbReference type="Proteomes" id="UP000192772"/>
    </source>
</evidence>